<feature type="compositionally biased region" description="Low complexity" evidence="2">
    <location>
        <begin position="341"/>
        <end position="353"/>
    </location>
</feature>
<dbReference type="AlphaFoldDB" id="A0A7J9N1A7"/>
<feature type="region of interest" description="Disordered" evidence="2">
    <location>
        <begin position="322"/>
        <end position="362"/>
    </location>
</feature>
<feature type="region of interest" description="Disordered" evidence="2">
    <location>
        <begin position="436"/>
        <end position="468"/>
    </location>
</feature>
<evidence type="ECO:0000256" key="1">
    <source>
        <dbReference type="SAM" id="Coils"/>
    </source>
</evidence>
<feature type="compositionally biased region" description="Basic and acidic residues" evidence="2">
    <location>
        <begin position="322"/>
        <end position="339"/>
    </location>
</feature>
<dbReference type="Pfam" id="PF03732">
    <property type="entry name" value="Retrotrans_gag"/>
    <property type="match status" value="1"/>
</dbReference>
<keyword evidence="5" id="KW-1185">Reference proteome</keyword>
<organism evidence="4 5">
    <name type="scientific">Gossypium schwendimanii</name>
    <name type="common">Cotton</name>
    <dbReference type="NCBI Taxonomy" id="34291"/>
    <lineage>
        <taxon>Eukaryota</taxon>
        <taxon>Viridiplantae</taxon>
        <taxon>Streptophyta</taxon>
        <taxon>Embryophyta</taxon>
        <taxon>Tracheophyta</taxon>
        <taxon>Spermatophyta</taxon>
        <taxon>Magnoliopsida</taxon>
        <taxon>eudicotyledons</taxon>
        <taxon>Gunneridae</taxon>
        <taxon>Pentapetalae</taxon>
        <taxon>rosids</taxon>
        <taxon>malvids</taxon>
        <taxon>Malvales</taxon>
        <taxon>Malvaceae</taxon>
        <taxon>Malvoideae</taxon>
        <taxon>Gossypium</taxon>
    </lineage>
</organism>
<evidence type="ECO:0000313" key="4">
    <source>
        <dbReference type="EMBL" id="MBA0877143.1"/>
    </source>
</evidence>
<evidence type="ECO:0000256" key="2">
    <source>
        <dbReference type="SAM" id="MobiDB-lite"/>
    </source>
</evidence>
<sequence>MDPLRLYELRDKRSSPVTSGIRAVGSNQVISELLVRRHRWMSKVEFEQRWARKSLREMLSAVEKRVGKFEESMEDAKESDNALGESIENLREQSRDFVTMCLTSQRDSIQELLDSQRKNLKKRNNALEAMLKVLKEETMATTMALSTRIEKLEGELPLCRAAVGKRVSSAALIYKDAPKLKELVGIRFACGVDNFLWRMESYFRAKNIMDDAVKVNTISIFLTDIALLLWRGRTTDKRQSEIGTWQEFQCKLKGQFYPEFTNKEAQAKLQRITQRSKMGEYNGLKPWVRQEVEQRGVQKLSEAMTVVKSVVKLGLGKDKLGSSKSKERGVCKEDHKEDVDGNGNNDNSGNGKPRVGKKKPKRKREKLKYFLCDGPHLLKKCLKKSTLKEKLMGKVFVLGSSARGVEAKEAKNENKPVECFLCHGPHRLRKCPRKSVIEGNDGADKEPKKLGSSKGKAEAKRAKKSKKK</sequence>
<dbReference type="EMBL" id="JABFAF010267333">
    <property type="protein sequence ID" value="MBA0877143.1"/>
    <property type="molecule type" value="Genomic_DNA"/>
</dbReference>
<dbReference type="InterPro" id="IPR005162">
    <property type="entry name" value="Retrotrans_gag_dom"/>
</dbReference>
<dbReference type="OrthoDB" id="996639at2759"/>
<dbReference type="Proteomes" id="UP000593576">
    <property type="component" value="Unassembled WGS sequence"/>
</dbReference>
<keyword evidence="1" id="KW-0175">Coiled coil</keyword>
<evidence type="ECO:0000313" key="5">
    <source>
        <dbReference type="Proteomes" id="UP000593576"/>
    </source>
</evidence>
<accession>A0A7J9N1A7</accession>
<feature type="compositionally biased region" description="Basic and acidic residues" evidence="2">
    <location>
        <begin position="442"/>
        <end position="460"/>
    </location>
</feature>
<proteinExistence type="predicted"/>
<comment type="caution">
    <text evidence="4">The sequence shown here is derived from an EMBL/GenBank/DDBJ whole genome shotgun (WGS) entry which is preliminary data.</text>
</comment>
<feature type="coiled-coil region" evidence="1">
    <location>
        <begin position="59"/>
        <end position="137"/>
    </location>
</feature>
<evidence type="ECO:0000259" key="3">
    <source>
        <dbReference type="Pfam" id="PF03732"/>
    </source>
</evidence>
<name>A0A7J9N1A7_GOSSC</name>
<gene>
    <name evidence="4" type="ORF">Goshw_028154</name>
</gene>
<protein>
    <recommendedName>
        <fullName evidence="3">Retrotransposon gag domain-containing protein</fullName>
    </recommendedName>
</protein>
<feature type="domain" description="Retrotransposon gag" evidence="3">
    <location>
        <begin position="218"/>
        <end position="281"/>
    </location>
</feature>
<reference evidence="4 5" key="1">
    <citation type="journal article" date="2019" name="Genome Biol. Evol.">
        <title>Insights into the evolution of the New World diploid cottons (Gossypium, subgenus Houzingenia) based on genome sequencing.</title>
        <authorList>
            <person name="Grover C.E."/>
            <person name="Arick M.A. 2nd"/>
            <person name="Thrash A."/>
            <person name="Conover J.L."/>
            <person name="Sanders W.S."/>
            <person name="Peterson D.G."/>
            <person name="Frelichowski J.E."/>
            <person name="Scheffler J.A."/>
            <person name="Scheffler B.E."/>
            <person name="Wendel J.F."/>
        </authorList>
    </citation>
    <scope>NUCLEOTIDE SEQUENCE [LARGE SCALE GENOMIC DNA]</scope>
    <source>
        <strain evidence="4">1</strain>
        <tissue evidence="4">Leaf</tissue>
    </source>
</reference>